<name>A0A9W8HN60_9FUNG</name>
<reference evidence="9" key="1">
    <citation type="submission" date="2022-07" db="EMBL/GenBank/DDBJ databases">
        <title>Phylogenomic reconstructions and comparative analyses of Kickxellomycotina fungi.</title>
        <authorList>
            <person name="Reynolds N.K."/>
            <person name="Stajich J.E."/>
            <person name="Barry K."/>
            <person name="Grigoriev I.V."/>
            <person name="Crous P."/>
            <person name="Smith M.E."/>
        </authorList>
    </citation>
    <scope>NUCLEOTIDE SEQUENCE</scope>
    <source>
        <strain evidence="9">NRRL 1565</strain>
    </source>
</reference>
<dbReference type="PANTHER" id="PTHR28538:SF1">
    <property type="entry name" value="INTEGRAL INNER NUCLEAR MEMBRANE PROTEIN IMA1"/>
    <property type="match status" value="1"/>
</dbReference>
<dbReference type="Proteomes" id="UP001140094">
    <property type="component" value="Unassembled WGS sequence"/>
</dbReference>
<evidence type="ECO:0000256" key="1">
    <source>
        <dbReference type="ARBA" id="ARBA00004473"/>
    </source>
</evidence>
<keyword evidence="2 7" id="KW-0812">Transmembrane</keyword>
<evidence type="ECO:0000259" key="8">
    <source>
        <dbReference type="Pfam" id="PF09779"/>
    </source>
</evidence>
<proteinExistence type="predicted"/>
<feature type="transmembrane region" description="Helical" evidence="7">
    <location>
        <begin position="239"/>
        <end position="257"/>
    </location>
</feature>
<dbReference type="Pfam" id="PF09779">
    <property type="entry name" value="Ima1_N"/>
    <property type="match status" value="1"/>
</dbReference>
<dbReference type="AlphaFoldDB" id="A0A9W8HN60"/>
<feature type="transmembrane region" description="Helical" evidence="7">
    <location>
        <begin position="183"/>
        <end position="205"/>
    </location>
</feature>
<evidence type="ECO:0000313" key="9">
    <source>
        <dbReference type="EMBL" id="KAJ2794386.1"/>
    </source>
</evidence>
<feature type="domain" description="Ima1 N-terminal" evidence="8">
    <location>
        <begin position="12"/>
        <end position="140"/>
    </location>
</feature>
<evidence type="ECO:0000256" key="3">
    <source>
        <dbReference type="ARBA" id="ARBA00022989"/>
    </source>
</evidence>
<feature type="transmembrane region" description="Helical" evidence="7">
    <location>
        <begin position="211"/>
        <end position="232"/>
    </location>
</feature>
<feature type="region of interest" description="Disordered" evidence="6">
    <location>
        <begin position="382"/>
        <end position="410"/>
    </location>
</feature>
<feature type="non-terminal residue" evidence="9">
    <location>
        <position position="541"/>
    </location>
</feature>
<gene>
    <name evidence="9" type="ORF">H4R20_006243</name>
</gene>
<keyword evidence="3 7" id="KW-1133">Transmembrane helix</keyword>
<keyword evidence="10" id="KW-1185">Reference proteome</keyword>
<sequence length="541" mass="60574">MWTALFGGRATVTCWFCNEKTKLPRSRTDRDTKRDWHCHNCDNQNTFDVQGNLVDTKSEMYRESPIIRRAGLPVHETERSNPLFCSSCQRNQELVCQILSAYLPDEDDPEYQDRFERADEYAQLLKRRYPMVCRACQIKVDERLRTQAQWMYRRELGSALHRSESARKLAPRILPTLRRKRMVAAWILCAAVALVACLLCTWAWYCSLFVGYQIPGLAAIGIGLALALLSYISRLINPLWLYIAYHPGIRVAGLAQYRQRVGWLSLLRLTAALLQRYVQNSTVWIVVLVCDLALCWGAIRCIRTHDGRRPASRQSIRAMNQQRDEPNTIDDRSGALNTISTDQDAQIALSSLRGLSFSASEANADQDDTLFGSAFSSALDGQWERPQLGTTRRGKGRMAGVESSDEEQSAAHTDILSDMGTFSFGRSAHREPTEDASNIDDELAALMGGGGPSDQNHRSNTGNGTHSSGNLFRKPVSKPFSGKGINSSAPQGFEPFAFRRNVSTGLEAKMSAFSLEDDGSYQGLFGSTAMDSRLLDIFQRL</sequence>
<dbReference type="GO" id="GO:0005637">
    <property type="term" value="C:nuclear inner membrane"/>
    <property type="evidence" value="ECO:0007669"/>
    <property type="project" value="UniProtKB-SubCell"/>
</dbReference>
<organism evidence="9 10">
    <name type="scientific">Coemansia guatemalensis</name>
    <dbReference type="NCBI Taxonomy" id="2761395"/>
    <lineage>
        <taxon>Eukaryota</taxon>
        <taxon>Fungi</taxon>
        <taxon>Fungi incertae sedis</taxon>
        <taxon>Zoopagomycota</taxon>
        <taxon>Kickxellomycotina</taxon>
        <taxon>Kickxellomycetes</taxon>
        <taxon>Kickxellales</taxon>
        <taxon>Kickxellaceae</taxon>
        <taxon>Coemansia</taxon>
    </lineage>
</organism>
<feature type="compositionally biased region" description="Polar residues" evidence="6">
    <location>
        <begin position="458"/>
        <end position="470"/>
    </location>
</feature>
<dbReference type="GO" id="GO:0034992">
    <property type="term" value="C:microtubule organizing center attachment site"/>
    <property type="evidence" value="ECO:0007669"/>
    <property type="project" value="TreeGrafter"/>
</dbReference>
<keyword evidence="5" id="KW-0539">Nucleus</keyword>
<comment type="caution">
    <text evidence="9">The sequence shown here is derived from an EMBL/GenBank/DDBJ whole genome shotgun (WGS) entry which is preliminary data.</text>
</comment>
<dbReference type="GO" id="GO:0044732">
    <property type="term" value="C:mitotic spindle pole body"/>
    <property type="evidence" value="ECO:0007669"/>
    <property type="project" value="TreeGrafter"/>
</dbReference>
<dbReference type="PANTHER" id="PTHR28538">
    <property type="entry name" value="INTEGRAL INNER NUCLEAR MEMBRANE PROTEIN IMA1"/>
    <property type="match status" value="1"/>
</dbReference>
<protein>
    <recommendedName>
        <fullName evidence="8">Ima1 N-terminal domain-containing protein</fullName>
    </recommendedName>
</protein>
<dbReference type="EMBL" id="JANBUO010002552">
    <property type="protein sequence ID" value="KAJ2794386.1"/>
    <property type="molecule type" value="Genomic_DNA"/>
</dbReference>
<dbReference type="OrthoDB" id="5555057at2759"/>
<evidence type="ECO:0000256" key="4">
    <source>
        <dbReference type="ARBA" id="ARBA00023136"/>
    </source>
</evidence>
<feature type="transmembrane region" description="Helical" evidence="7">
    <location>
        <begin position="277"/>
        <end position="299"/>
    </location>
</feature>
<dbReference type="InterPro" id="IPR018617">
    <property type="entry name" value="Ima1_N"/>
</dbReference>
<evidence type="ECO:0000256" key="2">
    <source>
        <dbReference type="ARBA" id="ARBA00022692"/>
    </source>
</evidence>
<dbReference type="GO" id="GO:0071765">
    <property type="term" value="P:nuclear inner membrane organization"/>
    <property type="evidence" value="ECO:0007669"/>
    <property type="project" value="InterPro"/>
</dbReference>
<dbReference type="InterPro" id="IPR042321">
    <property type="entry name" value="Ima1"/>
</dbReference>
<accession>A0A9W8HN60</accession>
<keyword evidence="4 7" id="KW-0472">Membrane</keyword>
<evidence type="ECO:0000256" key="6">
    <source>
        <dbReference type="SAM" id="MobiDB-lite"/>
    </source>
</evidence>
<evidence type="ECO:0000256" key="7">
    <source>
        <dbReference type="SAM" id="Phobius"/>
    </source>
</evidence>
<evidence type="ECO:0000313" key="10">
    <source>
        <dbReference type="Proteomes" id="UP001140094"/>
    </source>
</evidence>
<dbReference type="GO" id="GO:0034506">
    <property type="term" value="C:chromosome, centromeric core domain"/>
    <property type="evidence" value="ECO:0007669"/>
    <property type="project" value="TreeGrafter"/>
</dbReference>
<evidence type="ECO:0000256" key="5">
    <source>
        <dbReference type="ARBA" id="ARBA00023242"/>
    </source>
</evidence>
<comment type="subcellular location">
    <subcellularLocation>
        <location evidence="1">Nucleus inner membrane</location>
        <topology evidence="1">Multi-pass membrane protein</topology>
    </subcellularLocation>
</comment>
<feature type="region of interest" description="Disordered" evidence="6">
    <location>
        <begin position="443"/>
        <end position="493"/>
    </location>
</feature>